<evidence type="ECO:0000256" key="8">
    <source>
        <dbReference type="ARBA" id="ARBA00023010"/>
    </source>
</evidence>
<dbReference type="NCBIfam" id="TIGR00966">
    <property type="entry name" value="transloc_SecF"/>
    <property type="match status" value="1"/>
</dbReference>
<evidence type="ECO:0000256" key="5">
    <source>
        <dbReference type="ARBA" id="ARBA00022692"/>
    </source>
</evidence>
<evidence type="ECO:0000313" key="13">
    <source>
        <dbReference type="Proteomes" id="UP000034516"/>
    </source>
</evidence>
<dbReference type="PANTHER" id="PTHR30081">
    <property type="entry name" value="PROTEIN-EXPORT MEMBRANE PROTEIN SEC"/>
    <property type="match status" value="1"/>
</dbReference>
<keyword evidence="2 10" id="KW-0813">Transport</keyword>
<dbReference type="NCBIfam" id="TIGR00916">
    <property type="entry name" value="2A0604s01"/>
    <property type="match status" value="1"/>
</dbReference>
<organism evidence="12 13">
    <name type="scientific">Candidatus Kuenenbacteria bacterium GW2011_GWA2_42_15</name>
    <dbReference type="NCBI Taxonomy" id="1618677"/>
    <lineage>
        <taxon>Bacteria</taxon>
        <taxon>Candidatus Kueneniibacteriota</taxon>
    </lineage>
</organism>
<dbReference type="Gene3D" id="1.20.1640.10">
    <property type="entry name" value="Multidrug efflux transporter AcrB transmembrane domain"/>
    <property type="match status" value="1"/>
</dbReference>
<evidence type="ECO:0000256" key="2">
    <source>
        <dbReference type="ARBA" id="ARBA00022448"/>
    </source>
</evidence>
<feature type="transmembrane region" description="Helical" evidence="10">
    <location>
        <begin position="12"/>
        <end position="31"/>
    </location>
</feature>
<evidence type="ECO:0000256" key="4">
    <source>
        <dbReference type="ARBA" id="ARBA00022519"/>
    </source>
</evidence>
<dbReference type="PROSITE" id="PS50156">
    <property type="entry name" value="SSD"/>
    <property type="match status" value="1"/>
</dbReference>
<feature type="transmembrane region" description="Helical" evidence="10">
    <location>
        <begin position="265"/>
        <end position="292"/>
    </location>
</feature>
<dbReference type="InterPro" id="IPR022813">
    <property type="entry name" value="SecD/SecF_arch_bac"/>
</dbReference>
<comment type="caution">
    <text evidence="12">The sequence shown here is derived from an EMBL/GenBank/DDBJ whole genome shotgun (WGS) entry which is preliminary data.</text>
</comment>
<dbReference type="InterPro" id="IPR022646">
    <property type="entry name" value="SecD/SecF_CS"/>
</dbReference>
<dbReference type="PRINTS" id="PR01755">
    <property type="entry name" value="SECFTRNLCASE"/>
</dbReference>
<evidence type="ECO:0000313" key="12">
    <source>
        <dbReference type="EMBL" id="KKS42664.1"/>
    </source>
</evidence>
<keyword evidence="7 10" id="KW-1133">Transmembrane helix</keyword>
<dbReference type="InterPro" id="IPR048634">
    <property type="entry name" value="SecD_SecF_C"/>
</dbReference>
<comment type="subunit">
    <text evidence="10">Forms a complex with SecD. Part of the essential Sec protein translocation apparatus which comprises SecA, SecYEG and auxiliary proteins SecDF. Other proteins may also be involved.</text>
</comment>
<keyword evidence="5 10" id="KW-0812">Transmembrane</keyword>
<keyword evidence="3 10" id="KW-1003">Cell membrane</keyword>
<gene>
    <name evidence="10" type="primary">secF</name>
    <name evidence="12" type="ORF">UV02_C0009G0008</name>
</gene>
<proteinExistence type="inferred from homology"/>
<dbReference type="GO" id="GO:0065002">
    <property type="term" value="P:intracellular protein transmembrane transport"/>
    <property type="evidence" value="ECO:0007669"/>
    <property type="project" value="UniProtKB-UniRule"/>
</dbReference>
<dbReference type="HAMAP" id="MF_01464_B">
    <property type="entry name" value="SecF_B"/>
    <property type="match status" value="1"/>
</dbReference>
<feature type="transmembrane region" description="Helical" evidence="10">
    <location>
        <begin position="158"/>
        <end position="184"/>
    </location>
</feature>
<dbReference type="Proteomes" id="UP000034516">
    <property type="component" value="Unassembled WGS sequence"/>
</dbReference>
<evidence type="ECO:0000256" key="1">
    <source>
        <dbReference type="ARBA" id="ARBA00004651"/>
    </source>
</evidence>
<dbReference type="InterPro" id="IPR022645">
    <property type="entry name" value="SecD/SecF_bac"/>
</dbReference>
<evidence type="ECO:0000256" key="10">
    <source>
        <dbReference type="HAMAP-Rule" id="MF_01464"/>
    </source>
</evidence>
<evidence type="ECO:0000259" key="11">
    <source>
        <dbReference type="PROSITE" id="PS50156"/>
    </source>
</evidence>
<dbReference type="GO" id="GO:0015450">
    <property type="term" value="F:protein-transporting ATPase activity"/>
    <property type="evidence" value="ECO:0007669"/>
    <property type="project" value="InterPro"/>
</dbReference>
<sequence>MMRIIYKRKIFFIISGILFLAAIASLSLWGLRLGIDFTGGTIAEYTFKNNRPQVFEVRDVLSKEGIEDLQAQLAGSQEIILRAKTLSEEEHQKIVAALGKGFGAEQLVENKFESIGPVVGNELKNKAITALILASILIILYIAFAFRKVSRSVQSWKYGLGAIIALIHDLTIVTGIFAVLGHFWGYEVDAFFVTSLLTVLGYSVNDTIVVYDRTRENLFRSAGENFEETVNRSVNETMARSINTTLTTLLTLIFLYFFGGETIRIFVLSLMLGIFFGAYSSLFVASPLLVVWQKLGGRKK</sequence>
<protein>
    <recommendedName>
        <fullName evidence="10">Protein-export membrane protein SecF</fullName>
    </recommendedName>
</protein>
<dbReference type="InterPro" id="IPR005665">
    <property type="entry name" value="SecF_bac"/>
</dbReference>
<dbReference type="EMBL" id="LCCW01000009">
    <property type="protein sequence ID" value="KKS42664.1"/>
    <property type="molecule type" value="Genomic_DNA"/>
</dbReference>
<feature type="transmembrane region" description="Helical" evidence="10">
    <location>
        <begin position="190"/>
        <end position="211"/>
    </location>
</feature>
<reference evidence="12 13" key="1">
    <citation type="journal article" date="2015" name="Nature">
        <title>rRNA introns, odd ribosomes, and small enigmatic genomes across a large radiation of phyla.</title>
        <authorList>
            <person name="Brown C.T."/>
            <person name="Hug L.A."/>
            <person name="Thomas B.C."/>
            <person name="Sharon I."/>
            <person name="Castelle C.J."/>
            <person name="Singh A."/>
            <person name="Wilkins M.J."/>
            <person name="Williams K.H."/>
            <person name="Banfield J.F."/>
        </authorList>
    </citation>
    <scope>NUCLEOTIDE SEQUENCE [LARGE SCALE GENOMIC DNA]</scope>
</reference>
<evidence type="ECO:0000256" key="7">
    <source>
        <dbReference type="ARBA" id="ARBA00022989"/>
    </source>
</evidence>
<evidence type="ECO:0000256" key="6">
    <source>
        <dbReference type="ARBA" id="ARBA00022927"/>
    </source>
</evidence>
<dbReference type="Pfam" id="PF02355">
    <property type="entry name" value="SecD_SecF_C"/>
    <property type="match status" value="1"/>
</dbReference>
<accession>A0A0G0Z1N1</accession>
<dbReference type="SUPFAM" id="SSF82866">
    <property type="entry name" value="Multidrug efflux transporter AcrB transmembrane domain"/>
    <property type="match status" value="1"/>
</dbReference>
<evidence type="ECO:0000256" key="3">
    <source>
        <dbReference type="ARBA" id="ARBA00022475"/>
    </source>
</evidence>
<comment type="subcellular location">
    <subcellularLocation>
        <location evidence="1 10">Cell membrane</location>
        <topology evidence="1 10">Multi-pass membrane protein</topology>
    </subcellularLocation>
</comment>
<dbReference type="GO" id="GO:0005886">
    <property type="term" value="C:plasma membrane"/>
    <property type="evidence" value="ECO:0007669"/>
    <property type="project" value="UniProtKB-SubCell"/>
</dbReference>
<comment type="similarity">
    <text evidence="10">Belongs to the SecD/SecF family. SecF subfamily.</text>
</comment>
<keyword evidence="8 10" id="KW-0811">Translocation</keyword>
<dbReference type="InterPro" id="IPR055344">
    <property type="entry name" value="SecD_SecF_C_bact"/>
</dbReference>
<name>A0A0G0Z1N1_9BACT</name>
<keyword evidence="9 10" id="KW-0472">Membrane</keyword>
<feature type="transmembrane region" description="Helical" evidence="10">
    <location>
        <begin position="241"/>
        <end position="259"/>
    </location>
</feature>
<keyword evidence="6 10" id="KW-0653">Protein transport</keyword>
<feature type="domain" description="SSD" evidence="11">
    <location>
        <begin position="127"/>
        <end position="291"/>
    </location>
</feature>
<dbReference type="AlphaFoldDB" id="A0A0G0Z1N1"/>
<dbReference type="GO" id="GO:0006605">
    <property type="term" value="P:protein targeting"/>
    <property type="evidence" value="ECO:0007669"/>
    <property type="project" value="UniProtKB-UniRule"/>
</dbReference>
<evidence type="ECO:0000256" key="9">
    <source>
        <dbReference type="ARBA" id="ARBA00023136"/>
    </source>
</evidence>
<dbReference type="InterPro" id="IPR000731">
    <property type="entry name" value="SSD"/>
</dbReference>
<comment type="function">
    <text evidence="10">Part of the Sec protein translocase complex. Interacts with the SecYEG preprotein conducting channel. SecDF uses the proton motive force (PMF) to complete protein translocation after the ATP-dependent function of SecA.</text>
</comment>
<dbReference type="PATRIC" id="fig|1618677.3.peg.190"/>
<dbReference type="GO" id="GO:0043952">
    <property type="term" value="P:protein transport by the Sec complex"/>
    <property type="evidence" value="ECO:0007669"/>
    <property type="project" value="UniProtKB-UniRule"/>
</dbReference>
<keyword evidence="4" id="KW-0997">Cell inner membrane</keyword>
<dbReference type="PANTHER" id="PTHR30081:SF8">
    <property type="entry name" value="PROTEIN TRANSLOCASE SUBUNIT SECF"/>
    <property type="match status" value="1"/>
</dbReference>
<dbReference type="Pfam" id="PF07549">
    <property type="entry name" value="Sec_GG"/>
    <property type="match status" value="1"/>
</dbReference>
<feature type="transmembrane region" description="Helical" evidence="10">
    <location>
        <begin position="127"/>
        <end position="146"/>
    </location>
</feature>